<dbReference type="GO" id="GO:0006357">
    <property type="term" value="P:regulation of transcription by RNA polymerase II"/>
    <property type="evidence" value="ECO:0007669"/>
    <property type="project" value="InterPro"/>
</dbReference>
<feature type="domain" description="Cyclin N-terminal" evidence="2">
    <location>
        <begin position="149"/>
        <end position="264"/>
    </location>
</feature>
<evidence type="ECO:0000256" key="1">
    <source>
        <dbReference type="SAM" id="MobiDB-lite"/>
    </source>
</evidence>
<organism evidence="3 4">
    <name type="scientific">Aphanomyces euteiches</name>
    <dbReference type="NCBI Taxonomy" id="100861"/>
    <lineage>
        <taxon>Eukaryota</taxon>
        <taxon>Sar</taxon>
        <taxon>Stramenopiles</taxon>
        <taxon>Oomycota</taxon>
        <taxon>Saprolegniomycetes</taxon>
        <taxon>Saprolegniales</taxon>
        <taxon>Verrucalvaceae</taxon>
        <taxon>Aphanomyces</taxon>
    </lineage>
</organism>
<dbReference type="SUPFAM" id="SSF47954">
    <property type="entry name" value="Cyclin-like"/>
    <property type="match status" value="2"/>
</dbReference>
<evidence type="ECO:0000259" key="2">
    <source>
        <dbReference type="Pfam" id="PF00134"/>
    </source>
</evidence>
<sequence length="490" mass="55547">MELRRRRYAHCGLAKIHQWILIAKLPCKKKTEEEPSWPIVCRLPLTCIRAQPILLSTSSSSVSRLSTYQKLSSTLDLAAACNANVHQRRESENLTFGALVSEQSTQVFRESEEKNSTMSYTFSFTNDWIFSDNELKNSPSSKKGISWDQELELRKNGIIFYESMAKIFRVPRQAIATGKQLFHRFFIRESFTDHDKYLVAATCLFLSAKAEDHPLAINNFAEHYISQRKEVTMEFALRYHTAEMIAEAILQKEYAVLHALAFDLDVSFPHIHLNDKIESLVELHTHLSEEDKATLTNTMMRNSWSFLNDCSRTPLCLRLSAEDIAAGAAYLAGTIDDTIPSTVRSKDGETWEYVLSDNQNCLIDAATMILEVYVSPSIDESTLSPSIVKLLNMFHPYRGLEEFETTAAHVLSRKASVGVEDVETDFESDVTTPPADKGLFDDECFDIPMATFSRKRSIDECGFASPPYSPCSPPYSPYSPPPSDKRPRWL</sequence>
<dbReference type="VEuPathDB" id="FungiDB:AeMF1_012857"/>
<name>A0A6G0XBK4_9STRA</name>
<protein>
    <recommendedName>
        <fullName evidence="2">Cyclin N-terminal domain-containing protein</fullName>
    </recommendedName>
</protein>
<dbReference type="Pfam" id="PF00134">
    <property type="entry name" value="Cyclin_N"/>
    <property type="match status" value="1"/>
</dbReference>
<dbReference type="CDD" id="cd20546">
    <property type="entry name" value="CYCLIN_SpCG1C_ScCTK2-like_rpt2"/>
    <property type="match status" value="1"/>
</dbReference>
<dbReference type="InterPro" id="IPR043198">
    <property type="entry name" value="Cyclin/Ssn8"/>
</dbReference>
<feature type="compositionally biased region" description="Pro residues" evidence="1">
    <location>
        <begin position="467"/>
        <end position="482"/>
    </location>
</feature>
<reference evidence="3 4" key="1">
    <citation type="submission" date="2019-07" db="EMBL/GenBank/DDBJ databases">
        <title>Genomics analysis of Aphanomyces spp. identifies a new class of oomycete effector associated with host adaptation.</title>
        <authorList>
            <person name="Gaulin E."/>
        </authorList>
    </citation>
    <scope>NUCLEOTIDE SEQUENCE [LARGE SCALE GENOMIC DNA]</scope>
    <source>
        <strain evidence="3 4">ATCC 201684</strain>
    </source>
</reference>
<evidence type="ECO:0000313" key="4">
    <source>
        <dbReference type="Proteomes" id="UP000481153"/>
    </source>
</evidence>
<dbReference type="InterPro" id="IPR006671">
    <property type="entry name" value="Cyclin_N"/>
</dbReference>
<dbReference type="Gene3D" id="1.10.472.10">
    <property type="entry name" value="Cyclin-like"/>
    <property type="match status" value="2"/>
</dbReference>
<dbReference type="InterPro" id="IPR036915">
    <property type="entry name" value="Cyclin-like_sf"/>
</dbReference>
<feature type="region of interest" description="Disordered" evidence="1">
    <location>
        <begin position="466"/>
        <end position="490"/>
    </location>
</feature>
<dbReference type="GO" id="GO:0016538">
    <property type="term" value="F:cyclin-dependent protein serine/threonine kinase regulator activity"/>
    <property type="evidence" value="ECO:0007669"/>
    <property type="project" value="InterPro"/>
</dbReference>
<proteinExistence type="predicted"/>
<keyword evidence="4" id="KW-1185">Reference proteome</keyword>
<dbReference type="PANTHER" id="PTHR10026">
    <property type="entry name" value="CYCLIN"/>
    <property type="match status" value="1"/>
</dbReference>
<comment type="caution">
    <text evidence="3">The sequence shown here is derived from an EMBL/GenBank/DDBJ whole genome shotgun (WGS) entry which is preliminary data.</text>
</comment>
<evidence type="ECO:0000313" key="3">
    <source>
        <dbReference type="EMBL" id="KAF0737470.1"/>
    </source>
</evidence>
<gene>
    <name evidence="3" type="ORF">Ae201684_006631</name>
</gene>
<dbReference type="EMBL" id="VJMJ01000084">
    <property type="protein sequence ID" value="KAF0737470.1"/>
    <property type="molecule type" value="Genomic_DNA"/>
</dbReference>
<accession>A0A6G0XBK4</accession>
<dbReference type="AlphaFoldDB" id="A0A6G0XBK4"/>
<dbReference type="Proteomes" id="UP000481153">
    <property type="component" value="Unassembled WGS sequence"/>
</dbReference>